<accession>X1T0Q3</accession>
<dbReference type="AlphaFoldDB" id="X1T0Q3"/>
<comment type="caution">
    <text evidence="4">The sequence shown here is derived from an EMBL/GenBank/DDBJ whole genome shotgun (WGS) entry which is preliminary data.</text>
</comment>
<reference evidence="4" key="1">
    <citation type="journal article" date="2014" name="Front. Microbiol.">
        <title>High frequency of phylogenetically diverse reductive dehalogenase-homologous genes in deep subseafloor sedimentary metagenomes.</title>
        <authorList>
            <person name="Kawai M."/>
            <person name="Futagami T."/>
            <person name="Toyoda A."/>
            <person name="Takaki Y."/>
            <person name="Nishi S."/>
            <person name="Hori S."/>
            <person name="Arai W."/>
            <person name="Tsubouchi T."/>
            <person name="Morono Y."/>
            <person name="Uchiyama I."/>
            <person name="Ito T."/>
            <person name="Fujiyama A."/>
            <person name="Inagaki F."/>
            <person name="Takami H."/>
        </authorList>
    </citation>
    <scope>NUCLEOTIDE SEQUENCE</scope>
    <source>
        <strain evidence="4">Expedition CK06-06</strain>
    </source>
</reference>
<evidence type="ECO:0000256" key="3">
    <source>
        <dbReference type="SAM" id="Phobius"/>
    </source>
</evidence>
<dbReference type="InterPro" id="IPR050366">
    <property type="entry name" value="BP-dependent_transpt_permease"/>
</dbReference>
<comment type="subcellular location">
    <subcellularLocation>
        <location evidence="1">Cell membrane</location>
        <topology evidence="1">Multi-pass membrane protein</topology>
    </subcellularLocation>
</comment>
<keyword evidence="3" id="KW-1133">Transmembrane helix</keyword>
<proteinExistence type="predicted"/>
<organism evidence="4">
    <name type="scientific">marine sediment metagenome</name>
    <dbReference type="NCBI Taxonomy" id="412755"/>
    <lineage>
        <taxon>unclassified sequences</taxon>
        <taxon>metagenomes</taxon>
        <taxon>ecological metagenomes</taxon>
    </lineage>
</organism>
<evidence type="ECO:0008006" key="5">
    <source>
        <dbReference type="Google" id="ProtNLM"/>
    </source>
</evidence>
<dbReference type="PANTHER" id="PTHR43386">
    <property type="entry name" value="OLIGOPEPTIDE TRANSPORT SYSTEM PERMEASE PROTEIN APPC"/>
    <property type="match status" value="1"/>
</dbReference>
<name>X1T0Q3_9ZZZZ</name>
<keyword evidence="3" id="KW-0812">Transmembrane</keyword>
<dbReference type="GO" id="GO:0005886">
    <property type="term" value="C:plasma membrane"/>
    <property type="evidence" value="ECO:0007669"/>
    <property type="project" value="UniProtKB-SubCell"/>
</dbReference>
<feature type="transmembrane region" description="Helical" evidence="3">
    <location>
        <begin position="114"/>
        <end position="141"/>
    </location>
</feature>
<evidence type="ECO:0000256" key="1">
    <source>
        <dbReference type="ARBA" id="ARBA00004651"/>
    </source>
</evidence>
<evidence type="ECO:0000256" key="2">
    <source>
        <dbReference type="ARBA" id="ARBA00022448"/>
    </source>
</evidence>
<gene>
    <name evidence="4" type="ORF">S12H4_16822</name>
</gene>
<feature type="transmembrane region" description="Helical" evidence="3">
    <location>
        <begin position="59"/>
        <end position="80"/>
    </location>
</feature>
<protein>
    <recommendedName>
        <fullName evidence="5">Oligopeptide transport permease C-like N-terminal domain-containing protein</fullName>
    </recommendedName>
</protein>
<keyword evidence="3" id="KW-0472">Membrane</keyword>
<dbReference type="PANTHER" id="PTHR43386:SF1">
    <property type="entry name" value="D,D-DIPEPTIDE TRANSPORT SYSTEM PERMEASE PROTEIN DDPC-RELATED"/>
    <property type="match status" value="1"/>
</dbReference>
<dbReference type="EMBL" id="BARW01008166">
    <property type="protein sequence ID" value="GAI81190.1"/>
    <property type="molecule type" value="Genomic_DNA"/>
</dbReference>
<evidence type="ECO:0000313" key="4">
    <source>
        <dbReference type="EMBL" id="GAI81190.1"/>
    </source>
</evidence>
<sequence length="142" mass="15625">MTTSSVSKEFLVISEKNQSQIFTKIFGRSERMIEEGAQYTIDSDQKFKDFIVYRLKSPLTIIGIAVVIFTTIVAVFPQILTSLTLEQAMNINPGSWDPPSATHPLGQTKFGRDVLALLAYGVSTSMRVCILPVLIGIAIGIE</sequence>
<keyword evidence="2" id="KW-0813">Transport</keyword>